<dbReference type="PATRIC" id="fig|579138.3.peg.357"/>
<dbReference type="Gene3D" id="3.40.630.70">
    <property type="entry name" value="Leucyl/phenylalanyl-tRNA-protein transferase, C-terminal domain"/>
    <property type="match status" value="1"/>
</dbReference>
<dbReference type="EMBL" id="CP002865">
    <property type="protein sequence ID" value="AEI37243.1"/>
    <property type="molecule type" value="Genomic_DNA"/>
</dbReference>
<dbReference type="InterPro" id="IPR016181">
    <property type="entry name" value="Acyl_CoA_acyltransferase"/>
</dbReference>
<dbReference type="NCBIfam" id="TIGR00667">
    <property type="entry name" value="aat"/>
    <property type="match status" value="1"/>
</dbReference>
<organism evidence="5 6">
    <name type="scientific">Zymomonas mobilis subsp. pomaceae (strain ATCC 29192 / DSM 22645 / JCM 10191 / CCUG 17912 / NBRC 13757 / NCIMB 11200 / NRRL B-4491 / Barker I)</name>
    <dbReference type="NCBI Taxonomy" id="579138"/>
    <lineage>
        <taxon>Bacteria</taxon>
        <taxon>Pseudomonadati</taxon>
        <taxon>Pseudomonadota</taxon>
        <taxon>Alphaproteobacteria</taxon>
        <taxon>Sphingomonadales</taxon>
        <taxon>Zymomonadaceae</taxon>
        <taxon>Zymomonas</taxon>
    </lineage>
</organism>
<sequence>MNSIDPHMLLSAYAAGIFPMSDSRETDEVYWVEPRKRGILPLDHFHLSRSLAKLIRSDRFYVTADKAFEAVIDNCAEPTEDRLDTWINPPIKEAYCTLHQLGHAHSIECWDKGKLVGGLYGVRLGHAFFGESMFSRANNTSKIALAWLVARLKVGGFLLLDCQFITDHLASMGAIEIERDAYLKQLKPAVSSHFFNKPVGLWQALDQLPPLIKTKASLPKNYELRAGLGEGDSDRDAAEFLVESLEAESFSAPRPNGARIVQLLGHTS</sequence>
<keyword evidence="2 4" id="KW-0808">Transferase</keyword>
<dbReference type="SUPFAM" id="SSF55729">
    <property type="entry name" value="Acyl-CoA N-acyltransferases (Nat)"/>
    <property type="match status" value="1"/>
</dbReference>
<dbReference type="GO" id="GO:0008914">
    <property type="term" value="F:leucyl-tRNA--protein transferase activity"/>
    <property type="evidence" value="ECO:0007669"/>
    <property type="project" value="UniProtKB-UniRule"/>
</dbReference>
<evidence type="ECO:0000256" key="2">
    <source>
        <dbReference type="ARBA" id="ARBA00022679"/>
    </source>
</evidence>
<comment type="catalytic activity">
    <reaction evidence="4">
        <text>L-phenylalanyl-tRNA(Phe) + an N-terminal L-alpha-aminoacyl-[protein] = an N-terminal L-phenylalanyl-L-alpha-aminoacyl-[protein] + tRNA(Phe)</text>
        <dbReference type="Rhea" id="RHEA:43632"/>
        <dbReference type="Rhea" id="RHEA-COMP:9668"/>
        <dbReference type="Rhea" id="RHEA-COMP:9699"/>
        <dbReference type="Rhea" id="RHEA-COMP:10636"/>
        <dbReference type="Rhea" id="RHEA-COMP:10637"/>
        <dbReference type="ChEBI" id="CHEBI:78442"/>
        <dbReference type="ChEBI" id="CHEBI:78531"/>
        <dbReference type="ChEBI" id="CHEBI:78597"/>
        <dbReference type="ChEBI" id="CHEBI:83561"/>
        <dbReference type="EC" id="2.3.2.6"/>
    </reaction>
</comment>
<keyword evidence="1 4" id="KW-0963">Cytoplasm</keyword>
<dbReference type="Pfam" id="PF03588">
    <property type="entry name" value="Leu_Phe_trans"/>
    <property type="match status" value="1"/>
</dbReference>
<dbReference type="AlphaFoldDB" id="F8EUV5"/>
<dbReference type="PANTHER" id="PTHR30098">
    <property type="entry name" value="LEUCYL/PHENYLALANYL-TRNA--PROTEIN TRANSFERASE"/>
    <property type="match status" value="1"/>
</dbReference>
<dbReference type="PANTHER" id="PTHR30098:SF2">
    <property type="entry name" value="LEUCYL_PHENYLALANYL-TRNA--PROTEIN TRANSFERASE"/>
    <property type="match status" value="1"/>
</dbReference>
<dbReference type="eggNOG" id="COG2360">
    <property type="taxonomic scope" value="Bacteria"/>
</dbReference>
<evidence type="ECO:0000256" key="3">
    <source>
        <dbReference type="ARBA" id="ARBA00023315"/>
    </source>
</evidence>
<comment type="function">
    <text evidence="4">Functions in the N-end rule pathway of protein degradation where it conjugates Leu, Phe and, less efficiently, Met from aminoacyl-tRNAs to the N-termini of proteins containing an N-terminal arginine or lysine.</text>
</comment>
<reference evidence="5 6" key="1">
    <citation type="journal article" date="2011" name="J. Bacteriol.">
        <title>Genome sequence of the ethanol-producing Zymomonas mobilis subsp. pomaceae lectotype strain ATCC 29192.</title>
        <authorList>
            <person name="Kouvelis V.N."/>
            <person name="Davenport K.W."/>
            <person name="Brettin T.S."/>
            <person name="Bruce D."/>
            <person name="Detter C."/>
            <person name="Han C.S."/>
            <person name="Nolan M."/>
            <person name="Tapia R."/>
            <person name="Damoulaki A."/>
            <person name="Kyrpides N.C."/>
            <person name="Typas M.A."/>
            <person name="Pappas K.M."/>
        </authorList>
    </citation>
    <scope>NUCLEOTIDE SEQUENCE [LARGE SCALE GENOMIC DNA]</scope>
    <source>
        <strain evidence="6">ATCC 29192 / DSM 22645 / JCM 10191 / CCUG 17912 / NBRC 13757 / NCIMB 11200 / NRRL B-4491 / Barker I</strain>
    </source>
</reference>
<keyword evidence="3 4" id="KW-0012">Acyltransferase</keyword>
<dbReference type="InterPro" id="IPR004616">
    <property type="entry name" value="Leu/Phe-tRNA_Trfase"/>
</dbReference>
<comment type="catalytic activity">
    <reaction evidence="4">
        <text>N-terminal L-arginyl-[protein] + L-leucyl-tRNA(Leu) = N-terminal L-leucyl-L-arginyl-[protein] + tRNA(Leu) + H(+)</text>
        <dbReference type="Rhea" id="RHEA:50416"/>
        <dbReference type="Rhea" id="RHEA-COMP:9613"/>
        <dbReference type="Rhea" id="RHEA-COMP:9622"/>
        <dbReference type="Rhea" id="RHEA-COMP:12672"/>
        <dbReference type="Rhea" id="RHEA-COMP:12673"/>
        <dbReference type="ChEBI" id="CHEBI:15378"/>
        <dbReference type="ChEBI" id="CHEBI:64719"/>
        <dbReference type="ChEBI" id="CHEBI:78442"/>
        <dbReference type="ChEBI" id="CHEBI:78494"/>
        <dbReference type="ChEBI" id="CHEBI:133044"/>
        <dbReference type="EC" id="2.3.2.6"/>
    </reaction>
</comment>
<dbReference type="STRING" id="579138.Zymop_0340"/>
<gene>
    <name evidence="4" type="primary">aat</name>
    <name evidence="5" type="ordered locus">Zymop_0340</name>
</gene>
<evidence type="ECO:0000313" key="5">
    <source>
        <dbReference type="EMBL" id="AEI37243.1"/>
    </source>
</evidence>
<dbReference type="InterPro" id="IPR042203">
    <property type="entry name" value="Leu/Phe-tRNA_Trfase_C"/>
</dbReference>
<dbReference type="HOGENOM" id="CLU_075045_1_0_5"/>
<comment type="subcellular location">
    <subcellularLocation>
        <location evidence="4">Cytoplasm</location>
    </subcellularLocation>
</comment>
<dbReference type="Proteomes" id="UP000000491">
    <property type="component" value="Chromosome"/>
</dbReference>
<dbReference type="GO" id="GO:0005737">
    <property type="term" value="C:cytoplasm"/>
    <property type="evidence" value="ECO:0007669"/>
    <property type="project" value="UniProtKB-SubCell"/>
</dbReference>
<proteinExistence type="inferred from homology"/>
<evidence type="ECO:0000256" key="4">
    <source>
        <dbReference type="HAMAP-Rule" id="MF_00688"/>
    </source>
</evidence>
<dbReference type="KEGG" id="zmp:Zymop_0340"/>
<evidence type="ECO:0000313" key="6">
    <source>
        <dbReference type="Proteomes" id="UP000000491"/>
    </source>
</evidence>
<dbReference type="GO" id="GO:0030163">
    <property type="term" value="P:protein catabolic process"/>
    <property type="evidence" value="ECO:0007669"/>
    <property type="project" value="UniProtKB-UniRule"/>
</dbReference>
<comment type="catalytic activity">
    <reaction evidence="4">
        <text>N-terminal L-lysyl-[protein] + L-leucyl-tRNA(Leu) = N-terminal L-leucyl-L-lysyl-[protein] + tRNA(Leu) + H(+)</text>
        <dbReference type="Rhea" id="RHEA:12340"/>
        <dbReference type="Rhea" id="RHEA-COMP:9613"/>
        <dbReference type="Rhea" id="RHEA-COMP:9622"/>
        <dbReference type="Rhea" id="RHEA-COMP:12670"/>
        <dbReference type="Rhea" id="RHEA-COMP:12671"/>
        <dbReference type="ChEBI" id="CHEBI:15378"/>
        <dbReference type="ChEBI" id="CHEBI:65249"/>
        <dbReference type="ChEBI" id="CHEBI:78442"/>
        <dbReference type="ChEBI" id="CHEBI:78494"/>
        <dbReference type="ChEBI" id="CHEBI:133043"/>
        <dbReference type="EC" id="2.3.2.6"/>
    </reaction>
</comment>
<evidence type="ECO:0000256" key="1">
    <source>
        <dbReference type="ARBA" id="ARBA00022490"/>
    </source>
</evidence>
<dbReference type="EC" id="2.3.2.6" evidence="4"/>
<dbReference type="HAMAP" id="MF_00688">
    <property type="entry name" value="Leu_Phe_trans"/>
    <property type="match status" value="1"/>
</dbReference>
<accession>F8EUV5</accession>
<dbReference type="RefSeq" id="WP_013933642.1">
    <property type="nucleotide sequence ID" value="NC_015709.1"/>
</dbReference>
<dbReference type="FunFam" id="3.40.630.70:FF:000001">
    <property type="entry name" value="Leucyl/phenylalanyl-tRNA--protein transferase"/>
    <property type="match status" value="1"/>
</dbReference>
<name>F8EUV5_ZYMMT</name>
<comment type="similarity">
    <text evidence="4">Belongs to the L/F-transferase family.</text>
</comment>
<protein>
    <recommendedName>
        <fullName evidence="4">Leucyl/phenylalanyl-tRNA--protein transferase</fullName>
        <ecNumber evidence="4">2.3.2.6</ecNumber>
    </recommendedName>
    <alternativeName>
        <fullName evidence="4">L/F-transferase</fullName>
    </alternativeName>
    <alternativeName>
        <fullName evidence="4">Leucyltransferase</fullName>
    </alternativeName>
    <alternativeName>
        <fullName evidence="4">Phenyalanyltransferase</fullName>
    </alternativeName>
</protein>